<reference evidence="1 2" key="1">
    <citation type="submission" date="2021-03" db="EMBL/GenBank/DDBJ databases">
        <title>Antimicrobial resistance genes in bacteria isolated from Japanese honey, and their potential for conferring macrolide and lincosamide resistance in the American foulbrood pathogen Paenibacillus larvae.</title>
        <authorList>
            <person name="Okamoto M."/>
            <person name="Kumagai M."/>
            <person name="Kanamori H."/>
            <person name="Takamatsu D."/>
        </authorList>
    </citation>
    <scope>NUCLEOTIDE SEQUENCE [LARGE SCALE GENOMIC DNA]</scope>
    <source>
        <strain evidence="1 2">J41TS12</strain>
    </source>
</reference>
<dbReference type="Proteomes" id="UP000681162">
    <property type="component" value="Unassembled WGS sequence"/>
</dbReference>
<dbReference type="AlphaFoldDB" id="A0A919XM75"/>
<gene>
    <name evidence="1" type="ORF">J41TS12_04320</name>
</gene>
<accession>A0A919XM75</accession>
<proteinExistence type="predicted"/>
<name>A0A919XM75_9BACL</name>
<evidence type="ECO:0000313" key="1">
    <source>
        <dbReference type="EMBL" id="GIO35571.1"/>
    </source>
</evidence>
<sequence length="167" mass="18468">MSTSSQLEKIKLSQWDALSLESLLSFGWTEEQLLNHIHEGTLPIDTSPFKFDYVSISTWIRANEAKFKRVLKEGYQIKYNTIRGISSWIKLALNVEAELVLEPGQEAVIARLTPQEAARLASVLSLGWTIIPGSEASDPLDQQAEGDARSLFRIILSSPKNTPAAGA</sequence>
<comment type="caution">
    <text evidence="1">The sequence shown here is derived from an EMBL/GenBank/DDBJ whole genome shotgun (WGS) entry which is preliminary data.</text>
</comment>
<dbReference type="RefSeq" id="WP_212937973.1">
    <property type="nucleotide sequence ID" value="NZ_BORR01000001.1"/>
</dbReference>
<keyword evidence="2" id="KW-1185">Reference proteome</keyword>
<organism evidence="1 2">
    <name type="scientific">Paenibacillus antibioticophila</name>
    <dbReference type="NCBI Taxonomy" id="1274374"/>
    <lineage>
        <taxon>Bacteria</taxon>
        <taxon>Bacillati</taxon>
        <taxon>Bacillota</taxon>
        <taxon>Bacilli</taxon>
        <taxon>Bacillales</taxon>
        <taxon>Paenibacillaceae</taxon>
        <taxon>Paenibacillus</taxon>
    </lineage>
</organism>
<evidence type="ECO:0000313" key="2">
    <source>
        <dbReference type="Proteomes" id="UP000681162"/>
    </source>
</evidence>
<protein>
    <submittedName>
        <fullName evidence="1">Uncharacterized protein</fullName>
    </submittedName>
</protein>
<dbReference type="EMBL" id="BORR01000001">
    <property type="protein sequence ID" value="GIO35571.1"/>
    <property type="molecule type" value="Genomic_DNA"/>
</dbReference>